<reference evidence="3" key="1">
    <citation type="journal article" date="2019" name="Int. J. Syst. Evol. Microbiol.">
        <title>The Global Catalogue of Microorganisms (GCM) 10K type strain sequencing project: providing services to taxonomists for standard genome sequencing and annotation.</title>
        <authorList>
            <consortium name="The Broad Institute Genomics Platform"/>
            <consortium name="The Broad Institute Genome Sequencing Center for Infectious Disease"/>
            <person name="Wu L."/>
            <person name="Ma J."/>
        </authorList>
    </citation>
    <scope>NUCLEOTIDE SEQUENCE [LARGE SCALE GENOMIC DNA]</scope>
    <source>
        <strain evidence="3">KCTC 23298</strain>
    </source>
</reference>
<dbReference type="EMBL" id="BMYI01000005">
    <property type="protein sequence ID" value="GHC22407.1"/>
    <property type="molecule type" value="Genomic_DNA"/>
</dbReference>
<keyword evidence="1" id="KW-0812">Transmembrane</keyword>
<evidence type="ECO:0000313" key="2">
    <source>
        <dbReference type="EMBL" id="GHC22407.1"/>
    </source>
</evidence>
<gene>
    <name evidence="2" type="ORF">GCM10007291_22310</name>
</gene>
<evidence type="ECO:0000256" key="1">
    <source>
        <dbReference type="SAM" id="Phobius"/>
    </source>
</evidence>
<keyword evidence="1" id="KW-0472">Membrane</keyword>
<accession>A0ABQ3FFW3</accession>
<proteinExistence type="predicted"/>
<comment type="caution">
    <text evidence="2">The sequence shown here is derived from an EMBL/GenBank/DDBJ whole genome shotgun (WGS) entry which is preliminary data.</text>
</comment>
<keyword evidence="1" id="KW-1133">Transmembrane helix</keyword>
<dbReference type="RefSeq" id="WP_189381014.1">
    <property type="nucleotide sequence ID" value="NZ_BMYI01000005.1"/>
</dbReference>
<keyword evidence="3" id="KW-1185">Reference proteome</keyword>
<organism evidence="2 3">
    <name type="scientific">Gemmobacter nanjingensis</name>
    <dbReference type="NCBI Taxonomy" id="488454"/>
    <lineage>
        <taxon>Bacteria</taxon>
        <taxon>Pseudomonadati</taxon>
        <taxon>Pseudomonadota</taxon>
        <taxon>Alphaproteobacteria</taxon>
        <taxon>Rhodobacterales</taxon>
        <taxon>Paracoccaceae</taxon>
        <taxon>Gemmobacter</taxon>
    </lineage>
</organism>
<name>A0ABQ3FFW3_9RHOB</name>
<dbReference type="Proteomes" id="UP000658305">
    <property type="component" value="Unassembled WGS sequence"/>
</dbReference>
<sequence length="126" mass="13380">MQQVLTAIYAEVLPILLQLIAAALGLILLRASEAARARWGIEVEARHREALQSALMSGISAALTRGLRGDAAIQAGIAYAHESVPDALAALKPDPKVLRSLAEAKFHQSSPLHYIGIDTAKPGVPR</sequence>
<protein>
    <submittedName>
        <fullName evidence="2">Uncharacterized protein</fullName>
    </submittedName>
</protein>
<feature type="transmembrane region" description="Helical" evidence="1">
    <location>
        <begin position="6"/>
        <end position="29"/>
    </location>
</feature>
<evidence type="ECO:0000313" key="3">
    <source>
        <dbReference type="Proteomes" id="UP000658305"/>
    </source>
</evidence>